<evidence type="ECO:0000256" key="5">
    <source>
        <dbReference type="ARBA" id="ARBA00017504"/>
    </source>
</evidence>
<sequence>MFGAARRGAACGRTCIVTTWLVPWLKVLHIVALIVWCGGLLVLPGLLRQRNQLVEGKALQDLQRFTRRLYIRVTSPAAFVAVVAGTALIFLREVFTIWMMAKLVAVGVLVALHMRDGYVILAVFRPDGRYAAWRGVLATSATLTTVAAILVLVLGKPLLGLDMLPAWMHEPGGLRAVVETALPGRIQSSLDTMRPMP</sequence>
<reference evidence="16 17" key="1">
    <citation type="submission" date="2017-07" db="EMBL/GenBank/DDBJ databases">
        <title>Draft Genome Sequences of Select Purple Nonsulfur Bacteria.</title>
        <authorList>
            <person name="Lasarre B."/>
            <person name="Mckinlay J.B."/>
        </authorList>
    </citation>
    <scope>NUCLEOTIDE SEQUENCE [LARGE SCALE GENOMIC DNA]</scope>
    <source>
        <strain evidence="16 17">DSM 11907</strain>
    </source>
</reference>
<name>A0A327KNS4_9BRAD</name>
<keyword evidence="13 15" id="KW-0472">Membrane</keyword>
<keyword evidence="7" id="KW-0349">Heme</keyword>
<dbReference type="UniPathway" id="UPA00251">
    <property type="reaction ID" value="UER00324"/>
</dbReference>
<dbReference type="PANTHER" id="PTHR40255:SF1">
    <property type="entry name" value="PROTOPORPHYRINOGEN IX OXIDASE"/>
    <property type="match status" value="1"/>
</dbReference>
<comment type="catalytic activity">
    <reaction evidence="14">
        <text>protoporphyrinogen IX + 3 A = protoporphyrin IX + 3 AH2</text>
        <dbReference type="Rhea" id="RHEA:62000"/>
        <dbReference type="ChEBI" id="CHEBI:13193"/>
        <dbReference type="ChEBI" id="CHEBI:17499"/>
        <dbReference type="ChEBI" id="CHEBI:57306"/>
        <dbReference type="ChEBI" id="CHEBI:57307"/>
    </reaction>
</comment>
<comment type="pathway">
    <text evidence="3">Porphyrin-containing compound metabolism; protoporphyrin-IX biosynthesis; protoporphyrin-IX from protoporphyrinogen-IX: step 1/1.</text>
</comment>
<evidence type="ECO:0000256" key="9">
    <source>
        <dbReference type="ARBA" id="ARBA00022723"/>
    </source>
</evidence>
<evidence type="ECO:0000256" key="14">
    <source>
        <dbReference type="ARBA" id="ARBA00048390"/>
    </source>
</evidence>
<feature type="transmembrane region" description="Helical" evidence="15">
    <location>
        <begin position="97"/>
        <end position="114"/>
    </location>
</feature>
<comment type="cofactor">
    <cofactor evidence="1">
        <name>heme b</name>
        <dbReference type="ChEBI" id="CHEBI:60344"/>
    </cofactor>
</comment>
<evidence type="ECO:0000256" key="11">
    <source>
        <dbReference type="ARBA" id="ARBA00023002"/>
    </source>
</evidence>
<evidence type="ECO:0000256" key="4">
    <source>
        <dbReference type="ARBA" id="ARBA00006501"/>
    </source>
</evidence>
<evidence type="ECO:0000256" key="2">
    <source>
        <dbReference type="ARBA" id="ARBA00004651"/>
    </source>
</evidence>
<evidence type="ECO:0000313" key="16">
    <source>
        <dbReference type="EMBL" id="RAI40057.1"/>
    </source>
</evidence>
<evidence type="ECO:0000256" key="15">
    <source>
        <dbReference type="SAM" id="Phobius"/>
    </source>
</evidence>
<gene>
    <name evidence="16" type="ORF">CH338_07395</name>
</gene>
<proteinExistence type="inferred from homology"/>
<evidence type="ECO:0000256" key="6">
    <source>
        <dbReference type="ARBA" id="ARBA00022475"/>
    </source>
</evidence>
<keyword evidence="6" id="KW-1003">Cell membrane</keyword>
<evidence type="ECO:0000256" key="8">
    <source>
        <dbReference type="ARBA" id="ARBA00022692"/>
    </source>
</evidence>
<evidence type="ECO:0000313" key="17">
    <source>
        <dbReference type="Proteomes" id="UP000248863"/>
    </source>
</evidence>
<feature type="transmembrane region" description="Helical" evidence="15">
    <location>
        <begin position="27"/>
        <end position="48"/>
    </location>
</feature>
<comment type="subcellular location">
    <subcellularLocation>
        <location evidence="2">Cell membrane</location>
        <topology evidence="2">Multi-pass membrane protein</topology>
    </subcellularLocation>
</comment>
<dbReference type="GO" id="GO:0016491">
    <property type="term" value="F:oxidoreductase activity"/>
    <property type="evidence" value="ECO:0007669"/>
    <property type="project" value="UniProtKB-KW"/>
</dbReference>
<feature type="transmembrane region" description="Helical" evidence="15">
    <location>
        <begin position="135"/>
        <end position="155"/>
    </location>
</feature>
<dbReference type="GO" id="GO:0006782">
    <property type="term" value="P:protoporphyrinogen IX biosynthetic process"/>
    <property type="evidence" value="ECO:0007669"/>
    <property type="project" value="UniProtKB-UniPathway"/>
</dbReference>
<dbReference type="InterPro" id="IPR005265">
    <property type="entry name" value="HemJ-like"/>
</dbReference>
<keyword evidence="12" id="KW-0408">Iron</keyword>
<evidence type="ECO:0000256" key="10">
    <source>
        <dbReference type="ARBA" id="ARBA00022989"/>
    </source>
</evidence>
<keyword evidence="11" id="KW-0560">Oxidoreductase</keyword>
<keyword evidence="9" id="KW-0479">Metal-binding</keyword>
<evidence type="ECO:0000256" key="7">
    <source>
        <dbReference type="ARBA" id="ARBA00022617"/>
    </source>
</evidence>
<dbReference type="Pfam" id="PF03653">
    <property type="entry name" value="UPF0093"/>
    <property type="match status" value="1"/>
</dbReference>
<evidence type="ECO:0000256" key="13">
    <source>
        <dbReference type="ARBA" id="ARBA00023136"/>
    </source>
</evidence>
<keyword evidence="10 15" id="KW-1133">Transmembrane helix</keyword>
<dbReference type="Proteomes" id="UP000248863">
    <property type="component" value="Unassembled WGS sequence"/>
</dbReference>
<organism evidence="16 17">
    <name type="scientific">Rhodoplanes elegans</name>
    <dbReference type="NCBI Taxonomy" id="29408"/>
    <lineage>
        <taxon>Bacteria</taxon>
        <taxon>Pseudomonadati</taxon>
        <taxon>Pseudomonadota</taxon>
        <taxon>Alphaproteobacteria</taxon>
        <taxon>Hyphomicrobiales</taxon>
        <taxon>Nitrobacteraceae</taxon>
        <taxon>Rhodoplanes</taxon>
    </lineage>
</organism>
<dbReference type="GO" id="GO:0046872">
    <property type="term" value="F:metal ion binding"/>
    <property type="evidence" value="ECO:0007669"/>
    <property type="project" value="UniProtKB-KW"/>
</dbReference>
<evidence type="ECO:0000256" key="3">
    <source>
        <dbReference type="ARBA" id="ARBA00005073"/>
    </source>
</evidence>
<dbReference type="OrthoDB" id="7570050at2"/>
<accession>A0A327KNS4</accession>
<comment type="similarity">
    <text evidence="4">Belongs to the HemJ family.</text>
</comment>
<feature type="transmembrane region" description="Helical" evidence="15">
    <location>
        <begin position="69"/>
        <end position="91"/>
    </location>
</feature>
<evidence type="ECO:0000256" key="12">
    <source>
        <dbReference type="ARBA" id="ARBA00023004"/>
    </source>
</evidence>
<keyword evidence="17" id="KW-1185">Reference proteome</keyword>
<dbReference type="EMBL" id="NPEU01000052">
    <property type="protein sequence ID" value="RAI40057.1"/>
    <property type="molecule type" value="Genomic_DNA"/>
</dbReference>
<dbReference type="AlphaFoldDB" id="A0A327KNS4"/>
<protein>
    <recommendedName>
        <fullName evidence="5">Protoporphyrinogen IX oxidase</fullName>
    </recommendedName>
</protein>
<dbReference type="PANTHER" id="PTHR40255">
    <property type="entry name" value="UPF0093 MEMBRANE PROTEIN SLR1790"/>
    <property type="match status" value="1"/>
</dbReference>
<keyword evidence="8 15" id="KW-0812">Transmembrane</keyword>
<comment type="caution">
    <text evidence="16">The sequence shown here is derived from an EMBL/GenBank/DDBJ whole genome shotgun (WGS) entry which is preliminary data.</text>
</comment>
<evidence type="ECO:0000256" key="1">
    <source>
        <dbReference type="ARBA" id="ARBA00001970"/>
    </source>
</evidence>
<dbReference type="GO" id="GO:0005886">
    <property type="term" value="C:plasma membrane"/>
    <property type="evidence" value="ECO:0007669"/>
    <property type="project" value="UniProtKB-SubCell"/>
</dbReference>